<comment type="function">
    <text evidence="8">Part of the tripartite ATP-independent periplasmic (TRAP) transport system.</text>
</comment>
<feature type="transmembrane region" description="Helical" evidence="9">
    <location>
        <begin position="473"/>
        <end position="491"/>
    </location>
</feature>
<feature type="domain" description="Tripartite ATP-independent periplasmic transporters DctQ component" evidence="10">
    <location>
        <begin position="37"/>
        <end position="168"/>
    </location>
</feature>
<feature type="transmembrane region" description="Helical" evidence="9">
    <location>
        <begin position="641"/>
        <end position="659"/>
    </location>
</feature>
<evidence type="ECO:0000256" key="3">
    <source>
        <dbReference type="ARBA" id="ARBA00022475"/>
    </source>
</evidence>
<comment type="subcellular location">
    <subcellularLocation>
        <location evidence="1 8">Cell inner membrane</location>
        <topology evidence="1 8">Multi-pass membrane protein</topology>
    </subcellularLocation>
</comment>
<dbReference type="AlphaFoldDB" id="A0A5B8LMX7"/>
<dbReference type="Pfam" id="PF06808">
    <property type="entry name" value="DctM"/>
    <property type="match status" value="1"/>
</dbReference>
<dbReference type="KEGG" id="dea:FPZ08_01270"/>
<keyword evidence="13" id="KW-1185">Reference proteome</keyword>
<feature type="transmembrane region" description="Helical" evidence="9">
    <location>
        <begin position="446"/>
        <end position="467"/>
    </location>
</feature>
<keyword evidence="3" id="KW-1003">Cell membrane</keyword>
<feature type="transmembrane region" description="Helical" evidence="9">
    <location>
        <begin position="63"/>
        <end position="81"/>
    </location>
</feature>
<accession>A0A5B8LMX7</accession>
<feature type="transmembrane region" description="Helical" evidence="9">
    <location>
        <begin position="230"/>
        <end position="258"/>
    </location>
</feature>
<feature type="transmembrane region" description="Helical" evidence="9">
    <location>
        <begin position="590"/>
        <end position="620"/>
    </location>
</feature>
<feature type="transmembrane region" description="Helical" evidence="9">
    <location>
        <begin position="569"/>
        <end position="584"/>
    </location>
</feature>
<dbReference type="InterPro" id="IPR010656">
    <property type="entry name" value="DctM"/>
</dbReference>
<evidence type="ECO:0000256" key="6">
    <source>
        <dbReference type="ARBA" id="ARBA00022989"/>
    </source>
</evidence>
<evidence type="ECO:0000259" key="10">
    <source>
        <dbReference type="Pfam" id="PF04290"/>
    </source>
</evidence>
<keyword evidence="5 9" id="KW-0812">Transmembrane</keyword>
<gene>
    <name evidence="12" type="ORF">FPZ08_01270</name>
</gene>
<reference evidence="12 13" key="1">
    <citation type="submission" date="2019-07" db="EMBL/GenBank/DDBJ databases">
        <title>Full genome sequence of Devosia sp. Gsoil 520.</title>
        <authorList>
            <person name="Im W.-T."/>
        </authorList>
    </citation>
    <scope>NUCLEOTIDE SEQUENCE [LARGE SCALE GENOMIC DNA]</scope>
    <source>
        <strain evidence="12 13">Gsoil 520</strain>
    </source>
</reference>
<protein>
    <submittedName>
        <fullName evidence="12">TRAP transporter large permease subunit</fullName>
    </submittedName>
</protein>
<dbReference type="InterPro" id="IPR004681">
    <property type="entry name" value="TRAP_DctM"/>
</dbReference>
<evidence type="ECO:0000256" key="9">
    <source>
        <dbReference type="SAM" id="Phobius"/>
    </source>
</evidence>
<dbReference type="RefSeq" id="WP_146288304.1">
    <property type="nucleotide sequence ID" value="NZ_CP042304.1"/>
</dbReference>
<dbReference type="Proteomes" id="UP000315364">
    <property type="component" value="Chromosome"/>
</dbReference>
<feature type="transmembrane region" description="Helical" evidence="9">
    <location>
        <begin position="142"/>
        <end position="163"/>
    </location>
</feature>
<feature type="transmembrane region" description="Helical" evidence="9">
    <location>
        <begin position="503"/>
        <end position="524"/>
    </location>
</feature>
<feature type="transmembrane region" description="Helical" evidence="9">
    <location>
        <begin position="544"/>
        <end position="562"/>
    </location>
</feature>
<evidence type="ECO:0000256" key="7">
    <source>
        <dbReference type="ARBA" id="ARBA00023136"/>
    </source>
</evidence>
<evidence type="ECO:0000256" key="2">
    <source>
        <dbReference type="ARBA" id="ARBA00022448"/>
    </source>
</evidence>
<proteinExistence type="predicted"/>
<feature type="transmembrane region" description="Helical" evidence="9">
    <location>
        <begin position="369"/>
        <end position="391"/>
    </location>
</feature>
<feature type="transmembrane region" description="Helical" evidence="9">
    <location>
        <begin position="21"/>
        <end position="43"/>
    </location>
</feature>
<keyword evidence="7 9" id="KW-0472">Membrane</keyword>
<name>A0A5B8LMX7_9HYPH</name>
<dbReference type="GO" id="GO:0022857">
    <property type="term" value="F:transmembrane transporter activity"/>
    <property type="evidence" value="ECO:0007669"/>
    <property type="project" value="UniProtKB-UniRule"/>
</dbReference>
<evidence type="ECO:0000313" key="12">
    <source>
        <dbReference type="EMBL" id="QDZ09493.1"/>
    </source>
</evidence>
<keyword evidence="2 8" id="KW-0813">Transport</keyword>
<evidence type="ECO:0000259" key="11">
    <source>
        <dbReference type="Pfam" id="PF06808"/>
    </source>
</evidence>
<dbReference type="Pfam" id="PF04290">
    <property type="entry name" value="DctQ"/>
    <property type="match status" value="1"/>
</dbReference>
<keyword evidence="4 8" id="KW-0997">Cell inner membrane</keyword>
<keyword evidence="6 9" id="KW-1133">Transmembrane helix</keyword>
<evidence type="ECO:0000256" key="1">
    <source>
        <dbReference type="ARBA" id="ARBA00004429"/>
    </source>
</evidence>
<feature type="transmembrane region" description="Helical" evidence="9">
    <location>
        <begin position="279"/>
        <end position="299"/>
    </location>
</feature>
<dbReference type="PANTHER" id="PTHR33362">
    <property type="entry name" value="SIALIC ACID TRAP TRANSPORTER PERMEASE PROTEIN SIAT-RELATED"/>
    <property type="match status" value="1"/>
</dbReference>
<feature type="transmembrane region" description="Helical" evidence="9">
    <location>
        <begin position="102"/>
        <end position="122"/>
    </location>
</feature>
<sequence>MNTAASSQVTVVDSRRWYLETLVTLIQVAAVFGVLLLMAHTLANVAGRYFFNTPLRGTNEIVAFWYLPLIAFPGFVAAQVLNRHISANILFDMLPKKNQREVAIGIALIGAALCGTFAYYTFQEALHSMAQGRHVVGTSAVIVWPTTFLPPIAFGSLCVLFLMEMANLIMGRAIQKDQEQLELERLGIAEEEAKPAEATKGQRWLVRAAIIGAIAICLVAMFAFEAKQVIALGAVGLMLVLLFLKVPVAFSLAGPGLLGLWAIRPRAVFTMLENQPFDAVANWTFSVLPMFIFMGILLWKSGLTAQMYVAARVWLKWLPGGLAVSTNAAGTGLAAVSGSTLATTYALGRIGIPEMLRAGYDRRMAIASIMISGLPGQLIPPSTALVIYAGIAEVPIGPQLMAGIIPGLFVAFVFSMALILAATIWPSLVGGRSKNDGEVITWSQRWTSLAGIWPMPVLIGIVLGGMFAGVLTATEAGAAGALGALILTIIVKGKTSWRTIVDAGVDTIITSGAIFLLLIGAQILSSLLTLSGLADGFADWVSHAGFDRVTFLLIVLAVYLLLGTFMENLPIMLLTVPLLIPILGELDVSLLWFGVFCVFMGELAILTPPVGILSFVIHALCQEKEINLGQKITLNDVMSSVWYLMPIAVLVAVLLIFFPDLVTWLPDQMSIR</sequence>
<feature type="domain" description="TRAP C4-dicarboxylate transport system permease DctM subunit" evidence="11">
    <location>
        <begin position="235"/>
        <end position="660"/>
    </location>
</feature>
<evidence type="ECO:0000313" key="13">
    <source>
        <dbReference type="Proteomes" id="UP000315364"/>
    </source>
</evidence>
<dbReference type="OrthoDB" id="9783448at2"/>
<feature type="transmembrane region" description="Helical" evidence="9">
    <location>
        <begin position="328"/>
        <end position="348"/>
    </location>
</feature>
<evidence type="ECO:0000256" key="5">
    <source>
        <dbReference type="ARBA" id="ARBA00022692"/>
    </source>
</evidence>
<dbReference type="EMBL" id="CP042304">
    <property type="protein sequence ID" value="QDZ09493.1"/>
    <property type="molecule type" value="Genomic_DNA"/>
</dbReference>
<dbReference type="InterPro" id="IPR055348">
    <property type="entry name" value="DctQ"/>
</dbReference>
<evidence type="ECO:0000256" key="4">
    <source>
        <dbReference type="ARBA" id="ARBA00022519"/>
    </source>
</evidence>
<evidence type="ECO:0000256" key="8">
    <source>
        <dbReference type="RuleBase" id="RU369079"/>
    </source>
</evidence>
<dbReference type="PANTHER" id="PTHR33362:SF5">
    <property type="entry name" value="C4-DICARBOXYLATE TRAP TRANSPORTER LARGE PERMEASE PROTEIN DCTM"/>
    <property type="match status" value="1"/>
</dbReference>
<feature type="transmembrane region" description="Helical" evidence="9">
    <location>
        <begin position="403"/>
        <end position="425"/>
    </location>
</feature>
<feature type="transmembrane region" description="Helical" evidence="9">
    <location>
        <begin position="204"/>
        <end position="224"/>
    </location>
</feature>
<organism evidence="12 13">
    <name type="scientific">Devosia ginsengisoli</name>
    <dbReference type="NCBI Taxonomy" id="400770"/>
    <lineage>
        <taxon>Bacteria</taxon>
        <taxon>Pseudomonadati</taxon>
        <taxon>Pseudomonadota</taxon>
        <taxon>Alphaproteobacteria</taxon>
        <taxon>Hyphomicrobiales</taxon>
        <taxon>Devosiaceae</taxon>
        <taxon>Devosia</taxon>
    </lineage>
</organism>
<dbReference type="GO" id="GO:0005886">
    <property type="term" value="C:plasma membrane"/>
    <property type="evidence" value="ECO:0007669"/>
    <property type="project" value="UniProtKB-SubCell"/>
</dbReference>